<comment type="caution">
    <text evidence="2">The sequence shown here is derived from an EMBL/GenBank/DDBJ whole genome shotgun (WGS) entry which is preliminary data.</text>
</comment>
<proteinExistence type="predicted"/>
<dbReference type="Proteomes" id="UP001274896">
    <property type="component" value="Unassembled WGS sequence"/>
</dbReference>
<evidence type="ECO:0000313" key="3">
    <source>
        <dbReference type="Proteomes" id="UP001274896"/>
    </source>
</evidence>
<organism evidence="2 3">
    <name type="scientific">Hemibagrus guttatus</name>
    <dbReference type="NCBI Taxonomy" id="175788"/>
    <lineage>
        <taxon>Eukaryota</taxon>
        <taxon>Metazoa</taxon>
        <taxon>Chordata</taxon>
        <taxon>Craniata</taxon>
        <taxon>Vertebrata</taxon>
        <taxon>Euteleostomi</taxon>
        <taxon>Actinopterygii</taxon>
        <taxon>Neopterygii</taxon>
        <taxon>Teleostei</taxon>
        <taxon>Ostariophysi</taxon>
        <taxon>Siluriformes</taxon>
        <taxon>Bagridae</taxon>
        <taxon>Hemibagrus</taxon>
    </lineage>
</organism>
<reference evidence="2" key="1">
    <citation type="submission" date="2023-06" db="EMBL/GenBank/DDBJ databases">
        <title>Male Hemibagrus guttatus genome.</title>
        <authorList>
            <person name="Bian C."/>
        </authorList>
    </citation>
    <scope>NUCLEOTIDE SEQUENCE</scope>
    <source>
        <strain evidence="2">Male_cb2023</strain>
        <tissue evidence="2">Muscle</tissue>
    </source>
</reference>
<feature type="region of interest" description="Disordered" evidence="1">
    <location>
        <begin position="1"/>
        <end position="24"/>
    </location>
</feature>
<accession>A0AAE0PXT4</accession>
<evidence type="ECO:0000256" key="1">
    <source>
        <dbReference type="SAM" id="MobiDB-lite"/>
    </source>
</evidence>
<evidence type="ECO:0000313" key="2">
    <source>
        <dbReference type="EMBL" id="KAK3510163.1"/>
    </source>
</evidence>
<sequence>MEQKACEELDGNSDETTVTPNGKKRSIQQIFEMTHATDQKRWRELITVWCHKLKQIWTQTGEKARGEINANNTCLRFSNINHLLRWTRDVVMVAFTS</sequence>
<dbReference type="AlphaFoldDB" id="A0AAE0PXT4"/>
<protein>
    <submittedName>
        <fullName evidence="2">Uncharacterized protein</fullName>
    </submittedName>
</protein>
<keyword evidence="3" id="KW-1185">Reference proteome</keyword>
<dbReference type="EMBL" id="JAUCMX010000026">
    <property type="protein sequence ID" value="KAK3510163.1"/>
    <property type="molecule type" value="Genomic_DNA"/>
</dbReference>
<gene>
    <name evidence="2" type="ORF">QTP70_026753</name>
</gene>
<name>A0AAE0PXT4_9TELE</name>